<feature type="domain" description="VRR-NUC" evidence="4">
    <location>
        <begin position="41"/>
        <end position="144"/>
    </location>
</feature>
<organism evidence="5 6">
    <name type="scientific">Coprococcus catus</name>
    <dbReference type="NCBI Taxonomy" id="116085"/>
    <lineage>
        <taxon>Bacteria</taxon>
        <taxon>Bacillati</taxon>
        <taxon>Bacillota</taxon>
        <taxon>Clostridia</taxon>
        <taxon>Lachnospirales</taxon>
        <taxon>Lachnospiraceae</taxon>
        <taxon>Coprococcus</taxon>
    </lineage>
</organism>
<evidence type="ECO:0000313" key="6">
    <source>
        <dbReference type="Proteomes" id="UP000260773"/>
    </source>
</evidence>
<evidence type="ECO:0000259" key="4">
    <source>
        <dbReference type="SMART" id="SM00990"/>
    </source>
</evidence>
<evidence type="ECO:0000256" key="3">
    <source>
        <dbReference type="ARBA" id="ARBA00022801"/>
    </source>
</evidence>
<reference evidence="5 6" key="1">
    <citation type="submission" date="2018-08" db="EMBL/GenBank/DDBJ databases">
        <title>A genome reference for cultivated species of the human gut microbiota.</title>
        <authorList>
            <person name="Zou Y."/>
            <person name="Xue W."/>
            <person name="Luo G."/>
        </authorList>
    </citation>
    <scope>NUCLEOTIDE SEQUENCE [LARGE SCALE GENOMIC DNA]</scope>
    <source>
        <strain evidence="5 6">AF45-17</strain>
    </source>
</reference>
<dbReference type="AlphaFoldDB" id="A0A3E2TD32"/>
<comment type="caution">
    <text evidence="5">The sequence shown here is derived from an EMBL/GenBank/DDBJ whole genome shotgun (WGS) entry which is preliminary data.</text>
</comment>
<evidence type="ECO:0000256" key="1">
    <source>
        <dbReference type="ARBA" id="ARBA00001946"/>
    </source>
</evidence>
<name>A0A3E2TD32_9FIRM</name>
<comment type="cofactor">
    <cofactor evidence="1">
        <name>Mg(2+)</name>
        <dbReference type="ChEBI" id="CHEBI:18420"/>
    </cofactor>
</comment>
<proteinExistence type="predicted"/>
<evidence type="ECO:0000256" key="2">
    <source>
        <dbReference type="ARBA" id="ARBA00022722"/>
    </source>
</evidence>
<accession>A0A3E2TD32</accession>
<dbReference type="InterPro" id="IPR011856">
    <property type="entry name" value="tRNA_endonuc-like_dom_sf"/>
</dbReference>
<dbReference type="Pfam" id="PF08774">
    <property type="entry name" value="VRR_NUC"/>
    <property type="match status" value="1"/>
</dbReference>
<dbReference type="InterPro" id="IPR014883">
    <property type="entry name" value="VRR_NUC"/>
</dbReference>
<protein>
    <recommendedName>
        <fullName evidence="4">VRR-NUC domain-containing protein</fullName>
    </recommendedName>
</protein>
<dbReference type="Gene3D" id="3.40.1350.10">
    <property type="match status" value="1"/>
</dbReference>
<keyword evidence="3" id="KW-0378">Hydrolase</keyword>
<dbReference type="GO" id="GO:0003676">
    <property type="term" value="F:nucleic acid binding"/>
    <property type="evidence" value="ECO:0007669"/>
    <property type="project" value="InterPro"/>
</dbReference>
<evidence type="ECO:0000313" key="5">
    <source>
        <dbReference type="EMBL" id="RGB72913.1"/>
    </source>
</evidence>
<dbReference type="SMART" id="SM00990">
    <property type="entry name" value="VRR_NUC"/>
    <property type="match status" value="1"/>
</dbReference>
<dbReference type="GO" id="GO:0016788">
    <property type="term" value="F:hydrolase activity, acting on ester bonds"/>
    <property type="evidence" value="ECO:0007669"/>
    <property type="project" value="InterPro"/>
</dbReference>
<keyword evidence="2" id="KW-0540">Nuclease</keyword>
<sequence length="217" mass="24270">MGASWDCINRRAYVVACGSGKHRSNNIDDYRRRLRRMNITESEDQAQRRIFDWASWQQGKYPQLKAMYHAANEGKRSARAGAELKRQGMKPGVSDICLPYASGKYNNLYVELKVGNNKATDNQLKFVDMINSIGGKAVVVYGSEAAIELITAYLEGTIDDLEIVSDTYPKEKAKITERVNKKRFIGFCGTDCRKCDNKGCQGRTVDDVLSPGLLPAT</sequence>
<dbReference type="Proteomes" id="UP000260773">
    <property type="component" value="Unassembled WGS sequence"/>
</dbReference>
<dbReference type="EMBL" id="QVEP01000073">
    <property type="protein sequence ID" value="RGB72913.1"/>
    <property type="molecule type" value="Genomic_DNA"/>
</dbReference>
<gene>
    <name evidence="5" type="ORF">DW070_16270</name>
</gene>
<dbReference type="GO" id="GO:0004518">
    <property type="term" value="F:nuclease activity"/>
    <property type="evidence" value="ECO:0007669"/>
    <property type="project" value="UniProtKB-KW"/>
</dbReference>